<evidence type="ECO:0000256" key="1">
    <source>
        <dbReference type="SAM" id="MobiDB-lite"/>
    </source>
</evidence>
<protein>
    <submittedName>
        <fullName evidence="2">Uncharacterized protein</fullName>
    </submittedName>
</protein>
<evidence type="ECO:0000313" key="2">
    <source>
        <dbReference type="EnsemblMetazoa" id="ACUA014680-PA"/>
    </source>
</evidence>
<dbReference type="VEuPathDB" id="VectorBase:ACUA014680"/>
<evidence type="ECO:0000313" key="3">
    <source>
        <dbReference type="Proteomes" id="UP000075883"/>
    </source>
</evidence>
<feature type="region of interest" description="Disordered" evidence="1">
    <location>
        <begin position="7"/>
        <end position="26"/>
    </location>
</feature>
<reference evidence="2" key="2">
    <citation type="submission" date="2020-05" db="UniProtKB">
        <authorList>
            <consortium name="EnsemblMetazoa"/>
        </authorList>
    </citation>
    <scope>IDENTIFICATION</scope>
    <source>
        <strain evidence="2">A-37</strain>
    </source>
</reference>
<reference evidence="3" key="1">
    <citation type="submission" date="2013-09" db="EMBL/GenBank/DDBJ databases">
        <title>The Genome Sequence of Anopheles culicifacies species A.</title>
        <authorList>
            <consortium name="The Broad Institute Genomics Platform"/>
            <person name="Neafsey D.E."/>
            <person name="Besansky N."/>
            <person name="Howell P."/>
            <person name="Walton C."/>
            <person name="Young S.K."/>
            <person name="Zeng Q."/>
            <person name="Gargeya S."/>
            <person name="Fitzgerald M."/>
            <person name="Haas B."/>
            <person name="Abouelleil A."/>
            <person name="Allen A.W."/>
            <person name="Alvarado L."/>
            <person name="Arachchi H.M."/>
            <person name="Berlin A.M."/>
            <person name="Chapman S.B."/>
            <person name="Gainer-Dewar J."/>
            <person name="Goldberg J."/>
            <person name="Griggs A."/>
            <person name="Gujja S."/>
            <person name="Hansen M."/>
            <person name="Howarth C."/>
            <person name="Imamovic A."/>
            <person name="Ireland A."/>
            <person name="Larimer J."/>
            <person name="McCowan C."/>
            <person name="Murphy C."/>
            <person name="Pearson M."/>
            <person name="Poon T.W."/>
            <person name="Priest M."/>
            <person name="Roberts A."/>
            <person name="Saif S."/>
            <person name="Shea T."/>
            <person name="Sisk P."/>
            <person name="Sykes S."/>
            <person name="Wortman J."/>
            <person name="Nusbaum C."/>
            <person name="Birren B."/>
        </authorList>
    </citation>
    <scope>NUCLEOTIDE SEQUENCE [LARGE SCALE GENOMIC DNA]</scope>
    <source>
        <strain evidence="3">A-37</strain>
    </source>
</reference>
<feature type="compositionally biased region" description="Basic and acidic residues" evidence="1">
    <location>
        <begin position="350"/>
        <end position="360"/>
    </location>
</feature>
<dbReference type="EMBL" id="AXCM01001709">
    <property type="status" value="NOT_ANNOTATED_CDS"/>
    <property type="molecule type" value="Genomic_DNA"/>
</dbReference>
<keyword evidence="3" id="KW-1185">Reference proteome</keyword>
<proteinExistence type="predicted"/>
<feature type="compositionally biased region" description="Polar residues" evidence="1">
    <location>
        <begin position="265"/>
        <end position="299"/>
    </location>
</feature>
<name>A0A182MC69_9DIPT</name>
<sequence length="360" mass="40427">MQVLICAASGESGKHKKKNRRHEDDRSEQVYYVDHIASASAISPWTSNRIIAKTTENGKESQYVINISPEDEVIIHDDRATDRVSDRGPTDEQSPQDFVHEALRLRQQYMQNGPKGTTPMPASSFVEFTTVKYDHFGPSKAPEREAPEPHVIYHNKPVPTKPSSTLAPPSVPSVVPTYRPKHIKPKTTKPMLVHTVTPYVAMDHEQPEPMPTMGYRPKEMKMPPKQETLSKTVHLAASGKVAPIKQQDTSASNVFVQAVRPDESSFGSSYATHHDSGSSYQEFHKFTPNSDSQSSSSILTVHKVRPPSESYHAKHPKHPREDEHREYPGKTPKPKQPAVPVELGRYRPTKGFEVEEEHTP</sequence>
<accession>A0A182MC69</accession>
<feature type="region of interest" description="Disordered" evidence="1">
    <location>
        <begin position="264"/>
        <end position="360"/>
    </location>
</feature>
<dbReference type="AlphaFoldDB" id="A0A182MC69"/>
<dbReference type="STRING" id="139723.A0A182MC69"/>
<feature type="compositionally biased region" description="Basic and acidic residues" evidence="1">
    <location>
        <begin position="319"/>
        <end position="328"/>
    </location>
</feature>
<dbReference type="EnsemblMetazoa" id="ACUA014680-RA">
    <property type="protein sequence ID" value="ACUA014680-PA"/>
    <property type="gene ID" value="ACUA014680"/>
</dbReference>
<dbReference type="Proteomes" id="UP000075883">
    <property type="component" value="Unassembled WGS sequence"/>
</dbReference>
<organism evidence="2 3">
    <name type="scientific">Anopheles culicifacies</name>
    <dbReference type="NCBI Taxonomy" id="139723"/>
    <lineage>
        <taxon>Eukaryota</taxon>
        <taxon>Metazoa</taxon>
        <taxon>Ecdysozoa</taxon>
        <taxon>Arthropoda</taxon>
        <taxon>Hexapoda</taxon>
        <taxon>Insecta</taxon>
        <taxon>Pterygota</taxon>
        <taxon>Neoptera</taxon>
        <taxon>Endopterygota</taxon>
        <taxon>Diptera</taxon>
        <taxon>Nematocera</taxon>
        <taxon>Culicoidea</taxon>
        <taxon>Culicidae</taxon>
        <taxon>Anophelinae</taxon>
        <taxon>Anopheles</taxon>
        <taxon>culicifacies species complex</taxon>
    </lineage>
</organism>